<dbReference type="Pfam" id="PF22289">
    <property type="entry name" value="DmmA-like_C"/>
    <property type="match status" value="1"/>
</dbReference>
<name>A0ABV5UWB9_9MICC</name>
<dbReference type="GO" id="GO:0004497">
    <property type="term" value="F:monooxygenase activity"/>
    <property type="evidence" value="ECO:0007669"/>
    <property type="project" value="UniProtKB-KW"/>
</dbReference>
<organism evidence="2 3">
    <name type="scientific">Arthrobacter methylotrophus</name>
    <dbReference type="NCBI Taxonomy" id="121291"/>
    <lineage>
        <taxon>Bacteria</taxon>
        <taxon>Bacillati</taxon>
        <taxon>Actinomycetota</taxon>
        <taxon>Actinomycetes</taxon>
        <taxon>Micrococcales</taxon>
        <taxon>Micrococcaceae</taxon>
        <taxon>Arthrobacter</taxon>
    </lineage>
</organism>
<evidence type="ECO:0000313" key="3">
    <source>
        <dbReference type="Proteomes" id="UP001589536"/>
    </source>
</evidence>
<sequence length="161" mass="16718">MRSASMPPAAGTGLEPGFRGVICASFGATGDTAGLDTGVQPRHDLRFQAANHEALTELRSALGRSHVGVRLVLAGPPADIRAAAAAAAECGLQQEELTLLNDETAPRVIYCPHCHATTATVREAGSEVQCQGCATTLATTDHFSRRMGAYLGYSAHAEEAS</sequence>
<dbReference type="RefSeq" id="WP_345051258.1">
    <property type="nucleotide sequence ID" value="NZ_BAABED010000001.1"/>
</dbReference>
<dbReference type="EMBL" id="JBHMBH010000052">
    <property type="protein sequence ID" value="MFB9716491.1"/>
    <property type="molecule type" value="Genomic_DNA"/>
</dbReference>
<comment type="caution">
    <text evidence="2">The sequence shown here is derived from an EMBL/GenBank/DDBJ whole genome shotgun (WGS) entry which is preliminary data.</text>
</comment>
<evidence type="ECO:0000313" key="2">
    <source>
        <dbReference type="EMBL" id="MFB9716491.1"/>
    </source>
</evidence>
<dbReference type="InterPro" id="IPR048037">
    <property type="entry name" value="DmmA-like_C"/>
</dbReference>
<dbReference type="Proteomes" id="UP001589536">
    <property type="component" value="Unassembled WGS sequence"/>
</dbReference>
<feature type="domain" description="Dimethylamine monooxygenase subunit DmmA-like C-terminal" evidence="1">
    <location>
        <begin position="109"/>
        <end position="152"/>
    </location>
</feature>
<evidence type="ECO:0000259" key="1">
    <source>
        <dbReference type="Pfam" id="PF22289"/>
    </source>
</evidence>
<gene>
    <name evidence="2" type="ORF">ACFFPI_20550</name>
</gene>
<keyword evidence="2" id="KW-0560">Oxidoreductase</keyword>
<accession>A0ABV5UWB9</accession>
<dbReference type="NCBIfam" id="NF041259">
    <property type="entry name" value="mono_DmmA_fam"/>
    <property type="match status" value="1"/>
</dbReference>
<reference evidence="2 3" key="1">
    <citation type="submission" date="2024-09" db="EMBL/GenBank/DDBJ databases">
        <authorList>
            <person name="Sun Q."/>
            <person name="Mori K."/>
        </authorList>
    </citation>
    <scope>NUCLEOTIDE SEQUENCE [LARGE SCALE GENOMIC DNA]</scope>
    <source>
        <strain evidence="2 3">JCM 13519</strain>
    </source>
</reference>
<keyword evidence="3" id="KW-1185">Reference proteome</keyword>
<keyword evidence="2" id="KW-0503">Monooxygenase</keyword>
<proteinExistence type="predicted"/>
<protein>
    <submittedName>
        <fullName evidence="2">Dimethylamine monooxygenase subunit DmmA family protein</fullName>
    </submittedName>
</protein>